<keyword evidence="4" id="KW-1185">Reference proteome</keyword>
<dbReference type="PROSITE" id="PS00022">
    <property type="entry name" value="EGF_1"/>
    <property type="match status" value="1"/>
</dbReference>
<name>A0AAV2H4C7_LYMST</name>
<dbReference type="EMBL" id="CAXITT010000026">
    <property type="protein sequence ID" value="CAL1528025.1"/>
    <property type="molecule type" value="Genomic_DNA"/>
</dbReference>
<dbReference type="Pfam" id="PF26129">
    <property type="entry name" value="Vwde"/>
    <property type="match status" value="1"/>
</dbReference>
<sequence length="641" mass="69878">MTTFDKLRYNNMIAGEFVMYRHSTLPYEVRSLYRHCSALNTRVTCNCGASVRVGDDVIVFNTCDARQNLPPFNHVGSSVINVEIYKNGEFTPGTRIKRIGSGQKYEVYLPTGTKVTVSAAKKPFMDIHVTGSATDLSRSEGLCGNFDGNPNNDLQGVVADTFSRRWLRTATIFNGVQANASYSVPQYCSCIAGQQAVCEAGLDVFKCSAESRNPADVTASLVRLAKTPMFGQQQARFRRAVESEQAPLVASGSRSFTESEAREFCNIALQNSSATMACIEHLSNVSVSESIKSCTDDLNITGDPEWALSHLSDITQECLSTARQNASAWESPEAQGGEPALSAELRTNLCTKDCGANGDCVNADCVCKNGYTGEVCTVEPNALPVIATAYLACDILSSSCSSVTIVGLNFHASPDLTCHFEYVTVGATVTKTGVMVNVPAAYISMYQVECTQPNVRGQSAIIRVSNDKTTQSNESYLHVIHKSSCQQCYFADGGKSASCTWMADTCVIDSQCYARHEIFADDSCYRCDPDKRTDSWTRLSEPRCLATAQPISASDTSSDSNDTVVIVLGVITGVLCLAVLVIAIFLLKRRFKRKQRHLQRFDDDLQVDLSRSRAAQTSSGLDLHSRTEGDKQEAIYNPTFN</sequence>
<dbReference type="Pfam" id="PF00094">
    <property type="entry name" value="VWD"/>
    <property type="match status" value="1"/>
</dbReference>
<feature type="transmembrane region" description="Helical" evidence="1">
    <location>
        <begin position="564"/>
        <end position="587"/>
    </location>
</feature>
<organism evidence="3 4">
    <name type="scientific">Lymnaea stagnalis</name>
    <name type="common">Great pond snail</name>
    <name type="synonym">Helix stagnalis</name>
    <dbReference type="NCBI Taxonomy" id="6523"/>
    <lineage>
        <taxon>Eukaryota</taxon>
        <taxon>Metazoa</taxon>
        <taxon>Spiralia</taxon>
        <taxon>Lophotrochozoa</taxon>
        <taxon>Mollusca</taxon>
        <taxon>Gastropoda</taxon>
        <taxon>Heterobranchia</taxon>
        <taxon>Euthyneura</taxon>
        <taxon>Panpulmonata</taxon>
        <taxon>Hygrophila</taxon>
        <taxon>Lymnaeoidea</taxon>
        <taxon>Lymnaeidae</taxon>
        <taxon>Lymnaea</taxon>
    </lineage>
</organism>
<evidence type="ECO:0000259" key="2">
    <source>
        <dbReference type="PROSITE" id="PS51233"/>
    </source>
</evidence>
<dbReference type="Gene3D" id="2.10.25.10">
    <property type="entry name" value="Laminin"/>
    <property type="match status" value="1"/>
</dbReference>
<feature type="domain" description="VWFD" evidence="2">
    <location>
        <begin position="1"/>
        <end position="189"/>
    </location>
</feature>
<comment type="caution">
    <text evidence="3">The sequence shown here is derived from an EMBL/GenBank/DDBJ whole genome shotgun (WGS) entry which is preliminary data.</text>
</comment>
<evidence type="ECO:0000313" key="3">
    <source>
        <dbReference type="EMBL" id="CAL1528025.1"/>
    </source>
</evidence>
<dbReference type="PROSITE" id="PS01186">
    <property type="entry name" value="EGF_2"/>
    <property type="match status" value="1"/>
</dbReference>
<accession>A0AAV2H4C7</accession>
<proteinExistence type="predicted"/>
<evidence type="ECO:0000313" key="4">
    <source>
        <dbReference type="Proteomes" id="UP001497497"/>
    </source>
</evidence>
<dbReference type="Gene3D" id="2.60.40.10">
    <property type="entry name" value="Immunoglobulins"/>
    <property type="match status" value="1"/>
</dbReference>
<dbReference type="AlphaFoldDB" id="A0AAV2H4C7"/>
<dbReference type="InterPro" id="IPR001846">
    <property type="entry name" value="VWF_type-D"/>
</dbReference>
<dbReference type="PROSITE" id="PS51233">
    <property type="entry name" value="VWFD"/>
    <property type="match status" value="1"/>
</dbReference>
<evidence type="ECO:0000256" key="1">
    <source>
        <dbReference type="SAM" id="Phobius"/>
    </source>
</evidence>
<reference evidence="3 4" key="1">
    <citation type="submission" date="2024-04" db="EMBL/GenBank/DDBJ databases">
        <authorList>
            <consortium name="Genoscope - CEA"/>
            <person name="William W."/>
        </authorList>
    </citation>
    <scope>NUCLEOTIDE SEQUENCE [LARGE SCALE GENOMIC DNA]</scope>
</reference>
<gene>
    <name evidence="3" type="ORF">GSLYS_00002195001</name>
</gene>
<keyword evidence="1" id="KW-0812">Transmembrane</keyword>
<dbReference type="Proteomes" id="UP001497497">
    <property type="component" value="Unassembled WGS sequence"/>
</dbReference>
<dbReference type="InterPro" id="IPR058727">
    <property type="entry name" value="Helical_Vwde"/>
</dbReference>
<dbReference type="InterPro" id="IPR013783">
    <property type="entry name" value="Ig-like_fold"/>
</dbReference>
<dbReference type="InterPro" id="IPR000742">
    <property type="entry name" value="EGF"/>
</dbReference>
<protein>
    <recommendedName>
        <fullName evidence="2">VWFD domain-containing protein</fullName>
    </recommendedName>
</protein>
<keyword evidence="1" id="KW-1133">Transmembrane helix</keyword>
<keyword evidence="1" id="KW-0472">Membrane</keyword>